<sequence>MGAETSRSSPIVGTQNQNTAMARRPGPPDMQSMRTEVAGGRIDAIVGGKAGPADRRPPPRGAKTSVEDYEFLLHSLRNLLLFSKLDIFAQQKIVSDTYERSIPAGEILIQQGDMGPSAAQLYIVKSGVFEVLEKRGAVQVRVNSKERGECFGEISLMYNCPRSATVAATTDAVVWVLDRETFRSTVQTVAEAAVGEVSLFLNSVPLLNPLSVEQKNELVHAFTEICFQAGMTVIREGEVGDRFYVIKSGEASVVQRGTEVNRLFRSDFFGEQALLHDEPRRATVLAASNLTVLSLDRQTFVNVLGPLQDIMDKEKSTEVTNSRMAKLKPKGSAAMRRPPGTVRIKVLESNATIECRGHLDEVTELHAGGARAAGAGGAPVLVLLETDLLGEGAFSRVVKCTEEEAGRTFAMKRMTKGSAMQCPEHVFSEQNITRNMAHPFCLRQYASFQDKFHLYFLFDLMPGGDLMDVLVAEAKVIKYPVEENPLRRGSLAPKMKMWQGVEEPLAKFYVASIVLALEHLHDNNFVFRDLKPENVLIDSQGYAKLGDFGFAKVVEPGSRTYTFCGTPGYVAPENVMGRGYNQSVDWWTLGVLMYVLLTARQPFTSPKAQDPMEVMRRIVDERWPIRYAPYMSEESKDLVSKLLERRPVKRIGCFQGRANDIKGHAWFRGFDWEALASRRMEPPRKPKDEDSAKRKKELTEARRAEAPMAATDAELAEWERTFKVRRLPGQAAIPYTRAGAMNVCLPVHTLLNLAYTLPNVYAAQHAHACCPTCARMQPNLCMHAAQPALTCCGWHACVQTHCSRACRPCQKTSPRMMLVSRL</sequence>
<keyword evidence="1" id="KW-0723">Serine/threonine-protein kinase</keyword>
<evidence type="ECO:0000256" key="4">
    <source>
        <dbReference type="ARBA" id="ARBA00022777"/>
    </source>
</evidence>
<evidence type="ECO:0000256" key="1">
    <source>
        <dbReference type="ARBA" id="ARBA00022527"/>
    </source>
</evidence>
<keyword evidence="2" id="KW-0808">Transferase</keyword>
<dbReference type="GO" id="GO:0004691">
    <property type="term" value="F:cAMP-dependent protein kinase activity"/>
    <property type="evidence" value="ECO:0007669"/>
    <property type="project" value="TreeGrafter"/>
</dbReference>
<dbReference type="PROSITE" id="PS00889">
    <property type="entry name" value="CNMP_BINDING_2"/>
    <property type="match status" value="1"/>
</dbReference>
<organism evidence="10">
    <name type="scientific">Chlamydomonas euryale</name>
    <dbReference type="NCBI Taxonomy" id="1486919"/>
    <lineage>
        <taxon>Eukaryota</taxon>
        <taxon>Viridiplantae</taxon>
        <taxon>Chlorophyta</taxon>
        <taxon>core chlorophytes</taxon>
        <taxon>Chlorophyceae</taxon>
        <taxon>CS clade</taxon>
        <taxon>Chlamydomonadales</taxon>
        <taxon>Chlamydomonadaceae</taxon>
        <taxon>Chlamydomonas</taxon>
    </lineage>
</organism>
<name>A0A7R9VCK0_9CHLO</name>
<dbReference type="PROSITE" id="PS00888">
    <property type="entry name" value="CNMP_BINDING_1"/>
    <property type="match status" value="1"/>
</dbReference>
<accession>A0A7R9VCK0</accession>
<dbReference type="AlphaFoldDB" id="A0A7R9VCK0"/>
<dbReference type="SMART" id="SM00100">
    <property type="entry name" value="cNMP"/>
    <property type="match status" value="2"/>
</dbReference>
<dbReference type="Pfam" id="PF00069">
    <property type="entry name" value="Pkinase"/>
    <property type="match status" value="1"/>
</dbReference>
<feature type="domain" description="Cyclic nucleotide-binding" evidence="9">
    <location>
        <begin position="206"/>
        <end position="321"/>
    </location>
</feature>
<dbReference type="PANTHER" id="PTHR24353:SF139">
    <property type="match status" value="1"/>
</dbReference>
<dbReference type="InterPro" id="IPR000595">
    <property type="entry name" value="cNMP-bd_dom"/>
</dbReference>
<dbReference type="SUPFAM" id="SSF56112">
    <property type="entry name" value="Protein kinase-like (PK-like)"/>
    <property type="match status" value="1"/>
</dbReference>
<dbReference type="Gene3D" id="2.60.120.10">
    <property type="entry name" value="Jelly Rolls"/>
    <property type="match status" value="2"/>
</dbReference>
<dbReference type="PROSITE" id="PS50042">
    <property type="entry name" value="CNMP_BINDING_3"/>
    <property type="match status" value="2"/>
</dbReference>
<dbReference type="PRINTS" id="PR00103">
    <property type="entry name" value="CAMPKINASE"/>
</dbReference>
<dbReference type="InterPro" id="IPR011009">
    <property type="entry name" value="Kinase-like_dom_sf"/>
</dbReference>
<dbReference type="InterPro" id="IPR035014">
    <property type="entry name" value="STKc_cGK"/>
</dbReference>
<keyword evidence="5 6" id="KW-0067">ATP-binding</keyword>
<evidence type="ECO:0000256" key="2">
    <source>
        <dbReference type="ARBA" id="ARBA00022679"/>
    </source>
</evidence>
<keyword evidence="3 6" id="KW-0547">Nucleotide-binding</keyword>
<evidence type="ECO:0000256" key="5">
    <source>
        <dbReference type="ARBA" id="ARBA00022840"/>
    </source>
</evidence>
<dbReference type="SMART" id="SM00220">
    <property type="entry name" value="S_TKc"/>
    <property type="match status" value="1"/>
</dbReference>
<feature type="domain" description="Cyclic nucleotide-binding" evidence="9">
    <location>
        <begin position="81"/>
        <end position="203"/>
    </location>
</feature>
<feature type="region of interest" description="Disordered" evidence="7">
    <location>
        <begin position="678"/>
        <end position="706"/>
    </location>
</feature>
<evidence type="ECO:0000256" key="7">
    <source>
        <dbReference type="SAM" id="MobiDB-lite"/>
    </source>
</evidence>
<evidence type="ECO:0000256" key="6">
    <source>
        <dbReference type="PROSITE-ProRule" id="PRU10141"/>
    </source>
</evidence>
<dbReference type="InterPro" id="IPR000719">
    <property type="entry name" value="Prot_kinase_dom"/>
</dbReference>
<evidence type="ECO:0000259" key="9">
    <source>
        <dbReference type="PROSITE" id="PS50042"/>
    </source>
</evidence>
<dbReference type="CDD" id="cd05572">
    <property type="entry name" value="STKc_cGK"/>
    <property type="match status" value="1"/>
</dbReference>
<evidence type="ECO:0008006" key="11">
    <source>
        <dbReference type="Google" id="ProtNLM"/>
    </source>
</evidence>
<dbReference type="FunFam" id="1.10.510.10:FF:000210">
    <property type="entry name" value="Non-specific serine/threonine protein kinase"/>
    <property type="match status" value="1"/>
</dbReference>
<dbReference type="SUPFAM" id="SSF51206">
    <property type="entry name" value="cAMP-binding domain-like"/>
    <property type="match status" value="2"/>
</dbReference>
<feature type="binding site" evidence="6">
    <location>
        <position position="412"/>
    </location>
    <ligand>
        <name>ATP</name>
        <dbReference type="ChEBI" id="CHEBI:30616"/>
    </ligand>
</feature>
<dbReference type="CDD" id="cd00038">
    <property type="entry name" value="CAP_ED"/>
    <property type="match status" value="2"/>
</dbReference>
<evidence type="ECO:0000313" key="10">
    <source>
        <dbReference type="EMBL" id="CAD8289757.1"/>
    </source>
</evidence>
<dbReference type="PANTHER" id="PTHR24353">
    <property type="entry name" value="CYCLIC NUCLEOTIDE-DEPENDENT PROTEIN KINASE"/>
    <property type="match status" value="1"/>
</dbReference>
<gene>
    <name evidence="10" type="ORF">CEUR00632_LOCUS9796</name>
</gene>
<dbReference type="GO" id="GO:0005952">
    <property type="term" value="C:cAMP-dependent protein kinase complex"/>
    <property type="evidence" value="ECO:0007669"/>
    <property type="project" value="TreeGrafter"/>
</dbReference>
<keyword evidence="4" id="KW-0418">Kinase</keyword>
<evidence type="ECO:0000259" key="8">
    <source>
        <dbReference type="PROSITE" id="PS50011"/>
    </source>
</evidence>
<reference evidence="10" key="1">
    <citation type="submission" date="2021-01" db="EMBL/GenBank/DDBJ databases">
        <authorList>
            <person name="Corre E."/>
            <person name="Pelletier E."/>
            <person name="Niang G."/>
            <person name="Scheremetjew M."/>
            <person name="Finn R."/>
            <person name="Kale V."/>
            <person name="Holt S."/>
            <person name="Cochrane G."/>
            <person name="Meng A."/>
            <person name="Brown T."/>
            <person name="Cohen L."/>
        </authorList>
    </citation>
    <scope>NUCLEOTIDE SEQUENCE</scope>
    <source>
        <strain evidence="10">CCMP219</strain>
    </source>
</reference>
<protein>
    <recommendedName>
        <fullName evidence="11">cGMP-dependent protein kinase</fullName>
    </recommendedName>
</protein>
<dbReference type="GO" id="GO:0005524">
    <property type="term" value="F:ATP binding"/>
    <property type="evidence" value="ECO:0007669"/>
    <property type="project" value="UniProtKB-UniRule"/>
</dbReference>
<feature type="region of interest" description="Disordered" evidence="7">
    <location>
        <begin position="1"/>
        <end position="38"/>
    </location>
</feature>
<dbReference type="GO" id="GO:0004692">
    <property type="term" value="F:cGMP-dependent protein kinase activity"/>
    <property type="evidence" value="ECO:0007669"/>
    <property type="project" value="InterPro"/>
</dbReference>
<feature type="compositionally biased region" description="Polar residues" evidence="7">
    <location>
        <begin position="1"/>
        <end position="20"/>
    </location>
</feature>
<dbReference type="PROSITE" id="PS50011">
    <property type="entry name" value="PROTEIN_KINASE_DOM"/>
    <property type="match status" value="1"/>
</dbReference>
<dbReference type="Pfam" id="PF00027">
    <property type="entry name" value="cNMP_binding"/>
    <property type="match status" value="2"/>
</dbReference>
<proteinExistence type="predicted"/>
<dbReference type="InterPro" id="IPR018488">
    <property type="entry name" value="cNMP-bd_CS"/>
</dbReference>
<dbReference type="PROSITE" id="PS00107">
    <property type="entry name" value="PROTEIN_KINASE_ATP"/>
    <property type="match status" value="1"/>
</dbReference>
<dbReference type="InterPro" id="IPR014710">
    <property type="entry name" value="RmlC-like_jellyroll"/>
</dbReference>
<dbReference type="Gene3D" id="3.30.200.20">
    <property type="entry name" value="Phosphorylase Kinase, domain 1"/>
    <property type="match status" value="1"/>
</dbReference>
<dbReference type="EMBL" id="HBEC01021161">
    <property type="protein sequence ID" value="CAD8289757.1"/>
    <property type="molecule type" value="Transcribed_RNA"/>
</dbReference>
<feature type="domain" description="Protein kinase" evidence="8">
    <location>
        <begin position="383"/>
        <end position="667"/>
    </location>
</feature>
<feature type="region of interest" description="Disordered" evidence="7">
    <location>
        <begin position="315"/>
        <end position="337"/>
    </location>
</feature>
<dbReference type="InterPro" id="IPR018490">
    <property type="entry name" value="cNMP-bd_dom_sf"/>
</dbReference>
<evidence type="ECO:0000256" key="3">
    <source>
        <dbReference type="ARBA" id="ARBA00022741"/>
    </source>
</evidence>
<dbReference type="Gene3D" id="1.10.510.10">
    <property type="entry name" value="Transferase(Phosphotransferase) domain 1"/>
    <property type="match status" value="1"/>
</dbReference>
<dbReference type="InterPro" id="IPR017441">
    <property type="entry name" value="Protein_kinase_ATP_BS"/>
</dbReference>
<feature type="compositionally biased region" description="Basic and acidic residues" evidence="7">
    <location>
        <begin position="678"/>
        <end position="705"/>
    </location>
</feature>